<feature type="compositionally biased region" description="Polar residues" evidence="1">
    <location>
        <begin position="639"/>
        <end position="651"/>
    </location>
</feature>
<name>A0A9P8CGG4_9HELO</name>
<gene>
    <name evidence="4" type="ORF">BJ878DRAFT_478899</name>
</gene>
<keyword evidence="5" id="KW-1185">Reference proteome</keyword>
<comment type="caution">
    <text evidence="4">The sequence shown here is derived from an EMBL/GenBank/DDBJ whole genome shotgun (WGS) entry which is preliminary data.</text>
</comment>
<dbReference type="Proteomes" id="UP000887226">
    <property type="component" value="Unassembled WGS sequence"/>
</dbReference>
<evidence type="ECO:0000256" key="1">
    <source>
        <dbReference type="SAM" id="MobiDB-lite"/>
    </source>
</evidence>
<evidence type="ECO:0000313" key="4">
    <source>
        <dbReference type="EMBL" id="KAG9245802.1"/>
    </source>
</evidence>
<sequence>MGYIKLSNFMASKDYAMFRQFRPSAIRDLLYLQAELIHLESEYQGAAKDNRESNDDERRMYAVEWWHLSQSEEHELGGEQLRLALKIRSKLREYSMNRPKNFQAKALRQWIESPHLGGGCGFIGRDLGGFVQDIVYHGSYLDDMIMPICNLGEDDLLTRFTPGPFLKASHLIWRKHKIRLGLVCLFTVLFPIVLALATKARRVEIFAATAALSDRDMKLHGQPTGSLSAPMPAVMFAGPYTIAVLYLSSAAEPHPSFAVSLIRKISRKPKPRKLQGGNIRNDTTYAFLVRIVPGEDYKEPDTIDALALYNESCTYNFISGKFAKDYLHIEGTEVDNDCSLVWACDGLGRYAQHTIFWIAPHATDFDILFGIQEDSNSRKCERDQFQNGITRGILSTQDPRVDPMLEVFRGGIKDEFLLPVGHGNSSPGKYPMPTLAEIKVQLAAQLGSTLQRKFEHKRNHSLNVYDPQFTTQEPETVTAAKICLLVGDGLATSDERSCKGSKRTAEDISEITSESASYCPRSQKSRNVRPRSTHKPKSCLLYENLTSDVFEPPTTIHTDVETRPTIDAISDGSERRREAGRIICNATELERQHIPSRLRTEEDVMVFGMGDRSTGHERNQSHDSSSISLSGPELDPRSGDSSPSQTSIQTRRISLRISHSVQEYADSAAYVDRIDEKFHSFWSWDGKFANWYHTDDTTKHVIWYKAPR</sequence>
<dbReference type="OrthoDB" id="5342093at2759"/>
<feature type="domain" description="DUF6594" evidence="3">
    <location>
        <begin position="174"/>
        <end position="212"/>
    </location>
</feature>
<dbReference type="Pfam" id="PF20237">
    <property type="entry name" value="DUF6594"/>
    <property type="match status" value="2"/>
</dbReference>
<dbReference type="PANTHER" id="PTHR34502:SF5">
    <property type="entry name" value="DUF6594 DOMAIN-CONTAINING PROTEIN"/>
    <property type="match status" value="1"/>
</dbReference>
<dbReference type="PANTHER" id="PTHR34502">
    <property type="entry name" value="DUF6594 DOMAIN-CONTAINING PROTEIN-RELATED"/>
    <property type="match status" value="1"/>
</dbReference>
<feature type="domain" description="DUF6594" evidence="3">
    <location>
        <begin position="3"/>
        <end position="135"/>
    </location>
</feature>
<feature type="transmembrane region" description="Helical" evidence="2">
    <location>
        <begin position="178"/>
        <end position="197"/>
    </location>
</feature>
<protein>
    <recommendedName>
        <fullName evidence="3">DUF6594 domain-containing protein</fullName>
    </recommendedName>
</protein>
<dbReference type="EMBL" id="MU253830">
    <property type="protein sequence ID" value="KAG9245802.1"/>
    <property type="molecule type" value="Genomic_DNA"/>
</dbReference>
<evidence type="ECO:0000256" key="2">
    <source>
        <dbReference type="SAM" id="Phobius"/>
    </source>
</evidence>
<keyword evidence="2" id="KW-0472">Membrane</keyword>
<reference evidence="4" key="1">
    <citation type="journal article" date="2021" name="IMA Fungus">
        <title>Genomic characterization of three marine fungi, including Emericellopsis atlantica sp. nov. with signatures of a generalist lifestyle and marine biomass degradation.</title>
        <authorList>
            <person name="Hagestad O.C."/>
            <person name="Hou L."/>
            <person name="Andersen J.H."/>
            <person name="Hansen E.H."/>
            <person name="Altermark B."/>
            <person name="Li C."/>
            <person name="Kuhnert E."/>
            <person name="Cox R.J."/>
            <person name="Crous P.W."/>
            <person name="Spatafora J.W."/>
            <person name="Lail K."/>
            <person name="Amirebrahimi M."/>
            <person name="Lipzen A."/>
            <person name="Pangilinan J."/>
            <person name="Andreopoulos W."/>
            <person name="Hayes R.D."/>
            <person name="Ng V."/>
            <person name="Grigoriev I.V."/>
            <person name="Jackson S.A."/>
            <person name="Sutton T.D.S."/>
            <person name="Dobson A.D.W."/>
            <person name="Rama T."/>
        </authorList>
    </citation>
    <scope>NUCLEOTIDE SEQUENCE</scope>
    <source>
        <strain evidence="4">TRa3180A</strain>
    </source>
</reference>
<evidence type="ECO:0000259" key="3">
    <source>
        <dbReference type="Pfam" id="PF20237"/>
    </source>
</evidence>
<feature type="region of interest" description="Disordered" evidence="1">
    <location>
        <begin position="610"/>
        <end position="651"/>
    </location>
</feature>
<keyword evidence="2" id="KW-1133">Transmembrane helix</keyword>
<organism evidence="4 5">
    <name type="scientific">Calycina marina</name>
    <dbReference type="NCBI Taxonomy" id="1763456"/>
    <lineage>
        <taxon>Eukaryota</taxon>
        <taxon>Fungi</taxon>
        <taxon>Dikarya</taxon>
        <taxon>Ascomycota</taxon>
        <taxon>Pezizomycotina</taxon>
        <taxon>Leotiomycetes</taxon>
        <taxon>Helotiales</taxon>
        <taxon>Pezizellaceae</taxon>
        <taxon>Calycina</taxon>
    </lineage>
</organism>
<proteinExistence type="predicted"/>
<dbReference type="AlphaFoldDB" id="A0A9P8CGG4"/>
<accession>A0A9P8CGG4</accession>
<evidence type="ECO:0000313" key="5">
    <source>
        <dbReference type="Proteomes" id="UP000887226"/>
    </source>
</evidence>
<dbReference type="InterPro" id="IPR046529">
    <property type="entry name" value="DUF6594"/>
</dbReference>
<keyword evidence="2" id="KW-0812">Transmembrane</keyword>